<sequence length="888" mass="99172">MSQISTLQDQALRTARFLLDLGHSKDDVLSNQLIPAELREWVANRLEEESNKTFERARVISSTEELHDWLLSVDRSEWYYWKTLRSYLLGYKGWSKDTVLSLDDASDRILRELKPPSTAEFDIRGLVLGYVQSGKTANFTAVIAKAADAGYRLIVVFSGIDNGLRRQTQLRLNRELTGYPTNPRGAVRLPPVGRQWHQFTSDDLDGDFSIGRANHAALQGSQPVLLVIKKNGAVLRRLKAWFDSAPPEVRLTLPALFIDDEADQASVDTRGSYQTQAAFDADNPDYEAPAVINGLIRSLISIFSRRAYVAYTATPFANILIPHNTYDGAVGSDLYPKDFFIDLPKPPGYFGTEEFFGRFDSNGNESVSGLDVVRIIPAKEVVSLLQDNLLPASLNLSLFAFVLGGAARAKRGKGDAPSTMLVHTSQRIADQAPTKKLIENRFREIKDLWRYDRNGGIREGLKVLWEEDFIPTSSGIPDAPVDTFMDIEPFIGPFMEAVVVREINSDTGEVLDFEREPSLKAIAVGGNRLARGLTLEGLLVSFFARRSPQYDTLLQMARWYGYRAGYEDLTRIYTTSELAGWFTDLALVEYRLRQDMQVYEQIPGLKPSELGMRILQHPSMQVTSALKRRTGVATIISQSYSLQLEQTFKFPLQDEARLALICEENRQATKSFLQRLGGSDKKTKFGPVWSEVSAAEIVKFIRGFSTDIEVSSFSSELIAAWIERQNLSGDLVSWTVAVRGRDEEDKELGRASWLPNDEPAVWNISRTRIRGTNSLGVITTPGDEAIGLTDLEVIAADAKMASGEHRDRNRAARYSRSSQKALLLIYPISKKSGHDPAALAKGRESLYKDPSNSLARDLIGLAISFPKTKTDGPSEAYLEGSARWRPCI</sequence>
<evidence type="ECO:0000313" key="3">
    <source>
        <dbReference type="Proteomes" id="UP000199576"/>
    </source>
</evidence>
<dbReference type="Pfam" id="PF10593">
    <property type="entry name" value="Z1"/>
    <property type="match status" value="1"/>
</dbReference>
<dbReference type="RefSeq" id="WP_076949635.1">
    <property type="nucleotide sequence ID" value="NZ_LT629753.1"/>
</dbReference>
<name>A0ABY0UWS8_PSECE</name>
<organism evidence="2 3">
    <name type="scientific">Pseudomonas cedrina</name>
    <dbReference type="NCBI Taxonomy" id="651740"/>
    <lineage>
        <taxon>Bacteria</taxon>
        <taxon>Pseudomonadati</taxon>
        <taxon>Pseudomonadota</taxon>
        <taxon>Gammaproteobacteria</taxon>
        <taxon>Pseudomonadales</taxon>
        <taxon>Pseudomonadaceae</taxon>
        <taxon>Pseudomonas</taxon>
    </lineage>
</organism>
<evidence type="ECO:0000313" key="2">
    <source>
        <dbReference type="EMBL" id="SDT30341.1"/>
    </source>
</evidence>
<feature type="domain" description="Putative endonuclease Z1" evidence="1">
    <location>
        <begin position="393"/>
        <end position="619"/>
    </location>
</feature>
<dbReference type="InterPro" id="IPR018310">
    <property type="entry name" value="Put_endonuclease_Z1-dom"/>
</dbReference>
<dbReference type="EMBL" id="LT629753">
    <property type="protein sequence ID" value="SDT30341.1"/>
    <property type="molecule type" value="Genomic_DNA"/>
</dbReference>
<evidence type="ECO:0000259" key="1">
    <source>
        <dbReference type="Pfam" id="PF10593"/>
    </source>
</evidence>
<dbReference type="Proteomes" id="UP000199576">
    <property type="component" value="Chromosome I"/>
</dbReference>
<keyword evidence="3" id="KW-1185">Reference proteome</keyword>
<reference evidence="2 3" key="1">
    <citation type="submission" date="2016-10" db="EMBL/GenBank/DDBJ databases">
        <authorList>
            <person name="Varghese N."/>
            <person name="Submissions S."/>
        </authorList>
    </citation>
    <scope>NUCLEOTIDE SEQUENCE [LARGE SCALE GENOMIC DNA]</scope>
    <source>
        <strain evidence="2 3">BS2981</strain>
    </source>
</reference>
<proteinExistence type="predicted"/>
<gene>
    <name evidence="2" type="ORF">SAMN04490182_4019</name>
</gene>
<protein>
    <submittedName>
        <fullName evidence="2">Z1 domain-containing protein</fullName>
    </submittedName>
</protein>
<accession>A0ABY0UWS8</accession>